<dbReference type="AlphaFoldDB" id="A0A812WPF8"/>
<reference evidence="1" key="1">
    <citation type="submission" date="2021-02" db="EMBL/GenBank/DDBJ databases">
        <authorList>
            <person name="Dougan E. K."/>
            <person name="Rhodes N."/>
            <person name="Thang M."/>
            <person name="Chan C."/>
        </authorList>
    </citation>
    <scope>NUCLEOTIDE SEQUENCE</scope>
</reference>
<sequence>MPGLPVVLDPDPQAPDEVGQISALQSNCNQAVELCGTQGTRNLRISFDDTVFYPSFSILSENGKRYYIGGAEQTKIPVSKEACAKLRRSDLAQVCISYVVARCDTNAQAWDVRLIPRRLTSVTALKNLQQAGEVWAATTQGNQGLPPLCQCHDNHRTQTIFNRVFLGMEPKDKLAGVPFFERCEPAPARGNLK</sequence>
<evidence type="ECO:0000313" key="2">
    <source>
        <dbReference type="Proteomes" id="UP000601435"/>
    </source>
</evidence>
<keyword evidence="2" id="KW-1185">Reference proteome</keyword>
<gene>
    <name evidence="1" type="ORF">SNEC2469_LOCUS19471</name>
</gene>
<evidence type="ECO:0000313" key="1">
    <source>
        <dbReference type="EMBL" id="CAE7678072.1"/>
    </source>
</evidence>
<organism evidence="1 2">
    <name type="scientific">Symbiodinium necroappetens</name>
    <dbReference type="NCBI Taxonomy" id="1628268"/>
    <lineage>
        <taxon>Eukaryota</taxon>
        <taxon>Sar</taxon>
        <taxon>Alveolata</taxon>
        <taxon>Dinophyceae</taxon>
        <taxon>Suessiales</taxon>
        <taxon>Symbiodiniaceae</taxon>
        <taxon>Symbiodinium</taxon>
    </lineage>
</organism>
<dbReference type="OrthoDB" id="407875at2759"/>
<name>A0A812WPF8_9DINO</name>
<accession>A0A812WPF8</accession>
<feature type="non-terminal residue" evidence="1">
    <location>
        <position position="193"/>
    </location>
</feature>
<proteinExistence type="predicted"/>
<dbReference type="EMBL" id="CAJNJA010033353">
    <property type="protein sequence ID" value="CAE7678072.1"/>
    <property type="molecule type" value="Genomic_DNA"/>
</dbReference>
<comment type="caution">
    <text evidence="1">The sequence shown here is derived from an EMBL/GenBank/DDBJ whole genome shotgun (WGS) entry which is preliminary data.</text>
</comment>
<dbReference type="Proteomes" id="UP000601435">
    <property type="component" value="Unassembled WGS sequence"/>
</dbReference>
<protein>
    <submittedName>
        <fullName evidence="1">Uncharacterized protein</fullName>
    </submittedName>
</protein>